<dbReference type="Pfam" id="PF04134">
    <property type="entry name" value="DCC1-like"/>
    <property type="match status" value="1"/>
</dbReference>
<dbReference type="OrthoDB" id="9813713at2"/>
<dbReference type="RefSeq" id="WP_030531698.1">
    <property type="nucleotide sequence ID" value="NZ_JOIJ01000005.1"/>
</dbReference>
<sequence>MSPDGVAPRLLFDGDCGFCTKSVAWLDRRGLLGYPAVPWQSVPADELPVPEERLTTEVVLDRPGGVLGGADALAATVRASESRLRIAGTLVALPGVRALARAVYRVIARNRYRMPGAAAACAVTRPK</sequence>
<dbReference type="Proteomes" id="UP000317303">
    <property type="component" value="Unassembled WGS sequence"/>
</dbReference>
<proteinExistence type="predicted"/>
<name>A0A660CB68_9PSEU</name>
<evidence type="ECO:0000313" key="2">
    <source>
        <dbReference type="Proteomes" id="UP000317303"/>
    </source>
</evidence>
<dbReference type="AlphaFoldDB" id="A0A660CB68"/>
<keyword evidence="2" id="KW-1185">Reference proteome</keyword>
<accession>A0A660CB68</accession>
<dbReference type="EMBL" id="VLJV01000001">
    <property type="protein sequence ID" value="TWH20712.1"/>
    <property type="molecule type" value="Genomic_DNA"/>
</dbReference>
<dbReference type="InterPro" id="IPR007263">
    <property type="entry name" value="DCC1-like"/>
</dbReference>
<protein>
    <submittedName>
        <fullName evidence="1">Putative DCC family thiol-disulfide oxidoreductase YuxK</fullName>
    </submittedName>
</protein>
<dbReference type="GO" id="GO:0015035">
    <property type="term" value="F:protein-disulfide reductase activity"/>
    <property type="evidence" value="ECO:0007669"/>
    <property type="project" value="InterPro"/>
</dbReference>
<reference evidence="1 2" key="1">
    <citation type="submission" date="2019-07" db="EMBL/GenBank/DDBJ databases">
        <title>R&amp;d 2014.</title>
        <authorList>
            <person name="Klenk H.-P."/>
        </authorList>
    </citation>
    <scope>NUCLEOTIDE SEQUENCE [LARGE SCALE GENOMIC DNA]</scope>
    <source>
        <strain evidence="1 2">DSM 43194</strain>
    </source>
</reference>
<evidence type="ECO:0000313" key="1">
    <source>
        <dbReference type="EMBL" id="TWH20712.1"/>
    </source>
</evidence>
<gene>
    <name evidence="1" type="ORF">JD82_02559</name>
</gene>
<comment type="caution">
    <text evidence="1">The sequence shown here is derived from an EMBL/GenBank/DDBJ whole genome shotgun (WGS) entry which is preliminary data.</text>
</comment>
<organism evidence="1 2">
    <name type="scientific">Prauserella rugosa</name>
    <dbReference type="NCBI Taxonomy" id="43354"/>
    <lineage>
        <taxon>Bacteria</taxon>
        <taxon>Bacillati</taxon>
        <taxon>Actinomycetota</taxon>
        <taxon>Actinomycetes</taxon>
        <taxon>Pseudonocardiales</taxon>
        <taxon>Pseudonocardiaceae</taxon>
        <taxon>Prauserella</taxon>
    </lineage>
</organism>